<dbReference type="InterPro" id="IPR011044">
    <property type="entry name" value="Quino_amine_DH_bsu"/>
</dbReference>
<dbReference type="Proteomes" id="UP000269689">
    <property type="component" value="Unassembled WGS sequence"/>
</dbReference>
<gene>
    <name evidence="1" type="ORF">EDD53_1075</name>
</gene>
<proteinExistence type="predicted"/>
<organism evidence="1 2">
    <name type="scientific">Pacificibacter maritimus</name>
    <dbReference type="NCBI Taxonomy" id="762213"/>
    <lineage>
        <taxon>Bacteria</taxon>
        <taxon>Pseudomonadati</taxon>
        <taxon>Pseudomonadota</taxon>
        <taxon>Alphaproteobacteria</taxon>
        <taxon>Rhodobacterales</taxon>
        <taxon>Roseobacteraceae</taxon>
        <taxon>Pacificibacter</taxon>
    </lineage>
</organism>
<protein>
    <recommendedName>
        <fullName evidence="3">DUF1513 domain-containing protein</fullName>
    </recommendedName>
</protein>
<dbReference type="EMBL" id="RKQK01000001">
    <property type="protein sequence ID" value="RPE71942.1"/>
    <property type="molecule type" value="Genomic_DNA"/>
</dbReference>
<evidence type="ECO:0000313" key="2">
    <source>
        <dbReference type="Proteomes" id="UP000269689"/>
    </source>
</evidence>
<reference evidence="1 2" key="1">
    <citation type="submission" date="2018-11" db="EMBL/GenBank/DDBJ databases">
        <title>Genomic Encyclopedia of Type Strains, Phase IV (KMG-IV): sequencing the most valuable type-strain genomes for metagenomic binning, comparative biology and taxonomic classification.</title>
        <authorList>
            <person name="Goeker M."/>
        </authorList>
    </citation>
    <scope>NUCLEOTIDE SEQUENCE [LARGE SCALE GENOMIC DNA]</scope>
    <source>
        <strain evidence="1 2">DSM 104731</strain>
    </source>
</reference>
<dbReference type="SUPFAM" id="SSF50969">
    <property type="entry name" value="YVTN repeat-like/Quinoprotein amine dehydrogenase"/>
    <property type="match status" value="1"/>
</dbReference>
<comment type="caution">
    <text evidence="1">The sequence shown here is derived from an EMBL/GenBank/DDBJ whole genome shotgun (WGS) entry which is preliminary data.</text>
</comment>
<dbReference type="InterPro" id="IPR008311">
    <property type="entry name" value="UCP028101"/>
</dbReference>
<accession>A0A3N4UMW2</accession>
<name>A0A3N4UMW2_9RHOB</name>
<keyword evidence="2" id="KW-1185">Reference proteome</keyword>
<evidence type="ECO:0000313" key="1">
    <source>
        <dbReference type="EMBL" id="RPE71942.1"/>
    </source>
</evidence>
<sequence length="364" mass="38823">MPQMAIDMTTRRSFLVSLLATASLPRLTWADAGGPSYLAAAKDPSGQFSLIGLTREGAEAFHVSLPARGHAGAGHPKRPEAVVFARRPGTFAYVIDCAFGRVSHDLTAPEGAHFSGHGTYSRDGTTLFTSEISNADGQGQIGLWDVENGYERVGEFASGGLGPHEILRLPDSDTIVVANGGIVTALDDDRSKLNINTMAPNLTYLSSDGDVLERVELPSHWHQNSIRHLSVTSDGLVGFAMQWEGDPAIMPPLLGVHKQGDAVVLISLPDYLAPRLKNYAASIAFSGDETRVAITCPRGGVMVSFDLAGQDPEFLPRADVCGISASQNGFYVTDGLGGVLESKAGKLRPLAVHDRAWDNHLVRI</sequence>
<dbReference type="Pfam" id="PF07433">
    <property type="entry name" value="DUF1513"/>
    <property type="match status" value="1"/>
</dbReference>
<dbReference type="PIRSF" id="PIRSF028101">
    <property type="entry name" value="UCP028101"/>
    <property type="match status" value="1"/>
</dbReference>
<evidence type="ECO:0008006" key="3">
    <source>
        <dbReference type="Google" id="ProtNLM"/>
    </source>
</evidence>
<dbReference type="AlphaFoldDB" id="A0A3N4UMW2"/>